<name>A0AAF0CBX2_9PROT</name>
<dbReference type="Gene3D" id="3.10.450.50">
    <property type="match status" value="1"/>
</dbReference>
<evidence type="ECO:0000313" key="4">
    <source>
        <dbReference type="EMBL" id="WDI32065.1"/>
    </source>
</evidence>
<dbReference type="KEGG" id="hfl:PUV54_02525"/>
<sequence>MMKRAVSIIAVSTAAMATAQAQSTAFETTCTRGGDARTIAVIAPGEVGQSCDVRYTRSADNVSVPYHADNSDTFCNEKARAMVQRLSSAGFNCSPQRPALRAQNQTPDNNQQSDFVVEAQRVASAEPEPAPEVQQQATAPQPVVFQPAPAESIEPVDESEDALEDEMNKILAQPAIEQPSIEERSAEQPATGPAVLVAQATQTPQTGPQPSPVGRLTGADPDAPRPAVQVTQASAQETPPAQTAPAAQTQSSNDTRSTLRTPGEIIRARLQAQAAAWNEGDLDAFMEGYWKSDDLKFVAGNEITRGWSATMKRYRDRYAGGQGLGQLSFDRLETKLVTDDVAVVTGRFNHAQNGEASSGVFSLVMRRDNGAWRIVHDHTSSDQAD</sequence>
<keyword evidence="5" id="KW-1185">Reference proteome</keyword>
<dbReference type="RefSeq" id="WP_274493953.1">
    <property type="nucleotide sequence ID" value="NZ_CP118166.1"/>
</dbReference>
<feature type="chain" id="PRO_5041914752" evidence="2">
    <location>
        <begin position="22"/>
        <end position="385"/>
    </location>
</feature>
<dbReference type="InterPro" id="IPR037401">
    <property type="entry name" value="SnoaL-like"/>
</dbReference>
<organism evidence="4 5">
    <name type="scientific">Hyphococcus flavus</name>
    <dbReference type="NCBI Taxonomy" id="1866326"/>
    <lineage>
        <taxon>Bacteria</taxon>
        <taxon>Pseudomonadati</taxon>
        <taxon>Pseudomonadota</taxon>
        <taxon>Alphaproteobacteria</taxon>
        <taxon>Parvularculales</taxon>
        <taxon>Parvularculaceae</taxon>
        <taxon>Hyphococcus</taxon>
    </lineage>
</organism>
<feature type="region of interest" description="Disordered" evidence="1">
    <location>
        <begin position="201"/>
        <end position="259"/>
    </location>
</feature>
<evidence type="ECO:0000256" key="2">
    <source>
        <dbReference type="SAM" id="SignalP"/>
    </source>
</evidence>
<evidence type="ECO:0000259" key="3">
    <source>
        <dbReference type="Pfam" id="PF13474"/>
    </source>
</evidence>
<evidence type="ECO:0000256" key="1">
    <source>
        <dbReference type="SAM" id="MobiDB-lite"/>
    </source>
</evidence>
<dbReference type="AlphaFoldDB" id="A0AAF0CBX2"/>
<dbReference type="Proteomes" id="UP001214043">
    <property type="component" value="Chromosome"/>
</dbReference>
<dbReference type="SUPFAM" id="SSF54427">
    <property type="entry name" value="NTF2-like"/>
    <property type="match status" value="1"/>
</dbReference>
<feature type="compositionally biased region" description="Low complexity" evidence="1">
    <location>
        <begin position="122"/>
        <end position="143"/>
    </location>
</feature>
<accession>A0AAF0CBX2</accession>
<keyword evidence="2" id="KW-0732">Signal</keyword>
<dbReference type="Pfam" id="PF13474">
    <property type="entry name" value="SnoaL_3"/>
    <property type="match status" value="1"/>
</dbReference>
<protein>
    <submittedName>
        <fullName evidence="4">Nuclear transport factor 2 family protein</fullName>
    </submittedName>
</protein>
<dbReference type="EMBL" id="CP118166">
    <property type="protein sequence ID" value="WDI32065.1"/>
    <property type="molecule type" value="Genomic_DNA"/>
</dbReference>
<feature type="compositionally biased region" description="Low complexity" evidence="1">
    <location>
        <begin position="231"/>
        <end position="252"/>
    </location>
</feature>
<dbReference type="InterPro" id="IPR032710">
    <property type="entry name" value="NTF2-like_dom_sf"/>
</dbReference>
<feature type="domain" description="SnoaL-like" evidence="3">
    <location>
        <begin position="266"/>
        <end position="380"/>
    </location>
</feature>
<feature type="signal peptide" evidence="2">
    <location>
        <begin position="1"/>
        <end position="21"/>
    </location>
</feature>
<feature type="region of interest" description="Disordered" evidence="1">
    <location>
        <begin position="121"/>
        <end position="143"/>
    </location>
</feature>
<gene>
    <name evidence="4" type="ORF">PUV54_02525</name>
</gene>
<proteinExistence type="predicted"/>
<reference evidence="4" key="1">
    <citation type="submission" date="2023-02" db="EMBL/GenBank/DDBJ databases">
        <title>Genome sequence of Hyphococcus flavus.</title>
        <authorList>
            <person name="Rong J.-C."/>
            <person name="Zhao Q."/>
            <person name="Yi M."/>
            <person name="Wu J.-Y."/>
        </authorList>
    </citation>
    <scope>NUCLEOTIDE SEQUENCE</scope>
    <source>
        <strain evidence="4">MCCC 1K03223</strain>
    </source>
</reference>
<feature type="compositionally biased region" description="Low complexity" evidence="1">
    <location>
        <begin position="201"/>
        <end position="214"/>
    </location>
</feature>
<evidence type="ECO:0000313" key="5">
    <source>
        <dbReference type="Proteomes" id="UP001214043"/>
    </source>
</evidence>